<proteinExistence type="predicted"/>
<organism evidence="1 2">
    <name type="scientific">Melastoma candidum</name>
    <dbReference type="NCBI Taxonomy" id="119954"/>
    <lineage>
        <taxon>Eukaryota</taxon>
        <taxon>Viridiplantae</taxon>
        <taxon>Streptophyta</taxon>
        <taxon>Embryophyta</taxon>
        <taxon>Tracheophyta</taxon>
        <taxon>Spermatophyta</taxon>
        <taxon>Magnoliopsida</taxon>
        <taxon>eudicotyledons</taxon>
        <taxon>Gunneridae</taxon>
        <taxon>Pentapetalae</taxon>
        <taxon>rosids</taxon>
        <taxon>malvids</taxon>
        <taxon>Myrtales</taxon>
        <taxon>Melastomataceae</taxon>
        <taxon>Melastomatoideae</taxon>
        <taxon>Melastomateae</taxon>
        <taxon>Melastoma</taxon>
    </lineage>
</organism>
<comment type="caution">
    <text evidence="1">The sequence shown here is derived from an EMBL/GenBank/DDBJ whole genome shotgun (WGS) entry which is preliminary data.</text>
</comment>
<dbReference type="EMBL" id="CM042889">
    <property type="protein sequence ID" value="KAI4320952.1"/>
    <property type="molecule type" value="Genomic_DNA"/>
</dbReference>
<evidence type="ECO:0000313" key="1">
    <source>
        <dbReference type="EMBL" id="KAI4320952.1"/>
    </source>
</evidence>
<sequence>MGQSHSGPSGSQPQSEVESLAASLGFLPMLDRAFDALSEDSTKTIHATSLQQCFSIRCGKPSAGAAGWPGLAASLEGLLYHVGPSVVDAFFVLEKDGFSKQGFIGGFVACCGRMNASIKLGNFLRVFALAGKKAGISLDLNFEDVDGDWKATGNLRPADVVLLLYACWSMLWSAMRRELSVKEAMFLPDIRNLVLSAVVSCCEVPGSLDLWNCDVIDLEVVLPVGKFLSWVLASVPSLPDCFSQFIHQCVLIIINSAVVEDTTEPLDSSSITGPDAHLLTPGMAWAIFLSRGMTSTVEALLRHCFIKQRDETTGNLLYRSSRHGKGLNRFWSNVEGYNGPMLILISGSSEDSDSRKNKWIIGALIQHGFENRNHFYGSSATLYALEPVFQAFSPSGKEKNFMYSHLHPTARMYEPKPKPVGIAFGGTLGNERVFLDEDFSRITIRHHAGDKTYQPGPLIPNQGFLAVDGSILEVEAWGLGGSSSKESQTSYKKREQLFTEQRRRVDLKTFANWEDSPENMMMGMLSDPNRVQREDR</sequence>
<evidence type="ECO:0000313" key="2">
    <source>
        <dbReference type="Proteomes" id="UP001057402"/>
    </source>
</evidence>
<name>A0ACB9M9R9_9MYRT</name>
<accession>A0ACB9M9R9</accession>
<reference evidence="2" key="1">
    <citation type="journal article" date="2023" name="Front. Plant Sci.">
        <title>Chromosomal-level genome assembly of Melastoma candidum provides insights into trichome evolution.</title>
        <authorList>
            <person name="Zhong Y."/>
            <person name="Wu W."/>
            <person name="Sun C."/>
            <person name="Zou P."/>
            <person name="Liu Y."/>
            <person name="Dai S."/>
            <person name="Zhou R."/>
        </authorList>
    </citation>
    <scope>NUCLEOTIDE SEQUENCE [LARGE SCALE GENOMIC DNA]</scope>
</reference>
<gene>
    <name evidence="1" type="ORF">MLD38_034383</name>
</gene>
<keyword evidence="2" id="KW-1185">Reference proteome</keyword>
<dbReference type="Proteomes" id="UP001057402">
    <property type="component" value="Chromosome 10"/>
</dbReference>
<protein>
    <submittedName>
        <fullName evidence="1">Uncharacterized protein</fullName>
    </submittedName>
</protein>